<gene>
    <name evidence="1" type="ORF">BCR35DRAFT_336614</name>
</gene>
<evidence type="ECO:0000313" key="1">
    <source>
        <dbReference type="EMBL" id="ORY36761.1"/>
    </source>
</evidence>
<dbReference type="InterPro" id="IPR035969">
    <property type="entry name" value="Rab-GAP_TBC_sf"/>
</dbReference>
<name>A0A1Y2BPT7_9BASI</name>
<accession>A0A1Y2BPT7</accession>
<comment type="caution">
    <text evidence="1">The sequence shown here is derived from an EMBL/GenBank/DDBJ whole genome shotgun (WGS) entry which is preliminary data.</text>
</comment>
<feature type="non-terminal residue" evidence="1">
    <location>
        <position position="118"/>
    </location>
</feature>
<evidence type="ECO:0000313" key="2">
    <source>
        <dbReference type="Proteomes" id="UP000193467"/>
    </source>
</evidence>
<dbReference type="STRING" id="106004.A0A1Y2BPT7"/>
<keyword evidence="2" id="KW-1185">Reference proteome</keyword>
<dbReference type="EMBL" id="MCGR01000172">
    <property type="protein sequence ID" value="ORY36761.1"/>
    <property type="molecule type" value="Genomic_DNA"/>
</dbReference>
<sequence length="118" mass="13132">MHRQRLARFEQLLRPTVEQKAATSGAEGELGGTREELKELCLGGIPDSPPFLRPSSYQTLLNLPSSDTLLDQYTAFVDEISRRVAQAPPPSPDERPSAQDKLLREIERDVERTFGGLA</sequence>
<dbReference type="InParanoid" id="A0A1Y2BPT7"/>
<dbReference type="SUPFAM" id="SSF47923">
    <property type="entry name" value="Ypt/Rab-GAP domain of gyp1p"/>
    <property type="match status" value="1"/>
</dbReference>
<reference evidence="1 2" key="1">
    <citation type="submission" date="2016-07" db="EMBL/GenBank/DDBJ databases">
        <title>Pervasive Adenine N6-methylation of Active Genes in Fungi.</title>
        <authorList>
            <consortium name="DOE Joint Genome Institute"/>
            <person name="Mondo S.J."/>
            <person name="Dannebaum R.O."/>
            <person name="Kuo R.C."/>
            <person name="Labutti K."/>
            <person name="Haridas S."/>
            <person name="Kuo A."/>
            <person name="Salamov A."/>
            <person name="Ahrendt S.R."/>
            <person name="Lipzen A."/>
            <person name="Sullivan W."/>
            <person name="Andreopoulos W.B."/>
            <person name="Clum A."/>
            <person name="Lindquist E."/>
            <person name="Daum C."/>
            <person name="Ramamoorthy G.K."/>
            <person name="Gryganskyi A."/>
            <person name="Culley D."/>
            <person name="Magnuson J.K."/>
            <person name="James T.Y."/>
            <person name="O'Malley M.A."/>
            <person name="Stajich J.E."/>
            <person name="Spatafora J.W."/>
            <person name="Visel A."/>
            <person name="Grigoriev I.V."/>
        </authorList>
    </citation>
    <scope>NUCLEOTIDE SEQUENCE [LARGE SCALE GENOMIC DNA]</scope>
    <source>
        <strain evidence="1 2">62-1032</strain>
    </source>
</reference>
<dbReference type="OrthoDB" id="2536936at2759"/>
<organism evidence="1 2">
    <name type="scientific">Leucosporidium creatinivorum</name>
    <dbReference type="NCBI Taxonomy" id="106004"/>
    <lineage>
        <taxon>Eukaryota</taxon>
        <taxon>Fungi</taxon>
        <taxon>Dikarya</taxon>
        <taxon>Basidiomycota</taxon>
        <taxon>Pucciniomycotina</taxon>
        <taxon>Microbotryomycetes</taxon>
        <taxon>Leucosporidiales</taxon>
        <taxon>Leucosporidium</taxon>
    </lineage>
</organism>
<dbReference type="AlphaFoldDB" id="A0A1Y2BPT7"/>
<dbReference type="Proteomes" id="UP000193467">
    <property type="component" value="Unassembled WGS sequence"/>
</dbReference>
<protein>
    <submittedName>
        <fullName evidence="1">Uncharacterized protein</fullName>
    </submittedName>
</protein>
<proteinExistence type="predicted"/>